<keyword evidence="3" id="KW-0479">Metal-binding</keyword>
<dbReference type="PROSITE" id="PS00629">
    <property type="entry name" value="IMP_1"/>
    <property type="match status" value="1"/>
</dbReference>
<reference evidence="6 7" key="1">
    <citation type="submission" date="2024-06" db="EMBL/GenBank/DDBJ databases">
        <title>The Natural Products Discovery Center: Release of the First 8490 Sequenced Strains for Exploring Actinobacteria Biosynthetic Diversity.</title>
        <authorList>
            <person name="Kalkreuter E."/>
            <person name="Kautsar S.A."/>
            <person name="Yang D."/>
            <person name="Bader C.D."/>
            <person name="Teijaro C.N."/>
            <person name="Fluegel L."/>
            <person name="Davis C.M."/>
            <person name="Simpson J.R."/>
            <person name="Lauterbach L."/>
            <person name="Steele A.D."/>
            <person name="Gui C."/>
            <person name="Meng S."/>
            <person name="Li G."/>
            <person name="Viehrig K."/>
            <person name="Ye F."/>
            <person name="Su P."/>
            <person name="Kiefer A.F."/>
            <person name="Nichols A."/>
            <person name="Cepeda A.J."/>
            <person name="Yan W."/>
            <person name="Fan B."/>
            <person name="Jiang Y."/>
            <person name="Adhikari A."/>
            <person name="Zheng C.-J."/>
            <person name="Schuster L."/>
            <person name="Cowan T.M."/>
            <person name="Smanski M.J."/>
            <person name="Chevrette M.G."/>
            <person name="De Carvalho L.P.S."/>
            <person name="Shen B."/>
        </authorList>
    </citation>
    <scope>NUCLEOTIDE SEQUENCE [LARGE SCALE GENOMIC DNA]</scope>
    <source>
        <strain evidence="6 7">NPDC048117</strain>
    </source>
</reference>
<evidence type="ECO:0000256" key="1">
    <source>
        <dbReference type="ARBA" id="ARBA00001033"/>
    </source>
</evidence>
<evidence type="ECO:0000313" key="6">
    <source>
        <dbReference type="EMBL" id="MEU9578013.1"/>
    </source>
</evidence>
<keyword evidence="5" id="KW-0460">Magnesium</keyword>
<accession>A0ABV3EPF8</accession>
<keyword evidence="7" id="KW-1185">Reference proteome</keyword>
<evidence type="ECO:0000313" key="7">
    <source>
        <dbReference type="Proteomes" id="UP001551584"/>
    </source>
</evidence>
<evidence type="ECO:0000256" key="3">
    <source>
        <dbReference type="ARBA" id="ARBA00022723"/>
    </source>
</evidence>
<evidence type="ECO:0000256" key="2">
    <source>
        <dbReference type="ARBA" id="ARBA00013106"/>
    </source>
</evidence>
<dbReference type="PRINTS" id="PR00377">
    <property type="entry name" value="IMPHPHTASES"/>
</dbReference>
<comment type="catalytic activity">
    <reaction evidence="1">
        <text>a myo-inositol phosphate + H2O = myo-inositol + phosphate</text>
        <dbReference type="Rhea" id="RHEA:24056"/>
        <dbReference type="ChEBI" id="CHEBI:15377"/>
        <dbReference type="ChEBI" id="CHEBI:17268"/>
        <dbReference type="ChEBI" id="CHEBI:43474"/>
        <dbReference type="ChEBI" id="CHEBI:84139"/>
        <dbReference type="EC" id="3.1.3.25"/>
    </reaction>
</comment>
<dbReference type="InterPro" id="IPR020550">
    <property type="entry name" value="Inositol_monophosphatase_CS"/>
</dbReference>
<organism evidence="6 7">
    <name type="scientific">Streptomyces chilikensis</name>
    <dbReference type="NCBI Taxonomy" id="1194079"/>
    <lineage>
        <taxon>Bacteria</taxon>
        <taxon>Bacillati</taxon>
        <taxon>Actinomycetota</taxon>
        <taxon>Actinomycetes</taxon>
        <taxon>Kitasatosporales</taxon>
        <taxon>Streptomycetaceae</taxon>
        <taxon>Streptomyces</taxon>
    </lineage>
</organism>
<dbReference type="SUPFAM" id="SSF56655">
    <property type="entry name" value="Carbohydrate phosphatase"/>
    <property type="match status" value="1"/>
</dbReference>
<dbReference type="PANTHER" id="PTHR20854">
    <property type="entry name" value="INOSITOL MONOPHOSPHATASE"/>
    <property type="match status" value="1"/>
</dbReference>
<evidence type="ECO:0000256" key="4">
    <source>
        <dbReference type="ARBA" id="ARBA00022801"/>
    </source>
</evidence>
<protein>
    <recommendedName>
        <fullName evidence="2">inositol-phosphate phosphatase</fullName>
        <ecNumber evidence="2">3.1.3.25</ecNumber>
    </recommendedName>
</protein>
<proteinExistence type="predicted"/>
<sequence>MTADDDRGRRTPTTADLDDLLGLARDASRAGAREAVSWRGRAHRLLVEEKAAPDDLVSQADRSTEQVIRSFLTERRPQDAVLGEEDGLTPGRGGLRWIVDPIDGTTNYLYGRPDWAVSVAVVDPEEGRLLAGAVAEPELGRLTEARAGAGTTTNDAPVAALDRDDLTRSLVELNLGRPGQRRWAGAVVDVLLPRVRDLRRGGSAASALAQVATGRADALWAPGLRAWDCAAGALLVQQAGGTVGDLAGPTPGTWPRSGDVLAAPPALWEPLRALVAGVFPDGDEA</sequence>
<keyword evidence="4" id="KW-0378">Hydrolase</keyword>
<dbReference type="RefSeq" id="WP_359271601.1">
    <property type="nucleotide sequence ID" value="NZ_JBEZNA010000021.1"/>
</dbReference>
<dbReference type="InterPro" id="IPR000760">
    <property type="entry name" value="Inositol_monophosphatase-like"/>
</dbReference>
<dbReference type="EC" id="3.1.3.25" evidence="2"/>
<evidence type="ECO:0000256" key="5">
    <source>
        <dbReference type="ARBA" id="ARBA00022842"/>
    </source>
</evidence>
<dbReference type="PROSITE" id="PS00630">
    <property type="entry name" value="IMP_2"/>
    <property type="match status" value="1"/>
</dbReference>
<gene>
    <name evidence="6" type="ORF">AB0D95_12190</name>
</gene>
<dbReference type="Gene3D" id="3.30.540.10">
    <property type="entry name" value="Fructose-1,6-Bisphosphatase, subunit A, domain 1"/>
    <property type="match status" value="1"/>
</dbReference>
<dbReference type="InterPro" id="IPR020583">
    <property type="entry name" value="Inositol_monoP_metal-BS"/>
</dbReference>
<name>A0ABV3EPF8_9ACTN</name>
<dbReference type="Proteomes" id="UP001551584">
    <property type="component" value="Unassembled WGS sequence"/>
</dbReference>
<dbReference type="PANTHER" id="PTHR20854:SF4">
    <property type="entry name" value="INOSITOL-1-MONOPHOSPHATASE-RELATED"/>
    <property type="match status" value="1"/>
</dbReference>
<dbReference type="Gene3D" id="3.40.190.80">
    <property type="match status" value="1"/>
</dbReference>
<dbReference type="EMBL" id="JBEZNA010000021">
    <property type="protein sequence ID" value="MEU9578013.1"/>
    <property type="molecule type" value="Genomic_DNA"/>
</dbReference>
<comment type="caution">
    <text evidence="6">The sequence shown here is derived from an EMBL/GenBank/DDBJ whole genome shotgun (WGS) entry which is preliminary data.</text>
</comment>
<dbReference type="Pfam" id="PF00459">
    <property type="entry name" value="Inositol_P"/>
    <property type="match status" value="1"/>
</dbReference>